<accession>H0EEQ0</accession>
<name>H0EEQ0_GLAL7</name>
<dbReference type="HOGENOM" id="CLU_3384887_0_0_1"/>
<evidence type="ECO:0000313" key="3">
    <source>
        <dbReference type="Proteomes" id="UP000005446"/>
    </source>
</evidence>
<gene>
    <name evidence="2" type="ORF">M7I_0930</name>
</gene>
<dbReference type="InParanoid" id="H0EEQ0"/>
<feature type="region of interest" description="Disordered" evidence="1">
    <location>
        <begin position="1"/>
        <end position="21"/>
    </location>
</feature>
<dbReference type="EMBL" id="AGUE01000016">
    <property type="protein sequence ID" value="EHL02963.1"/>
    <property type="molecule type" value="Genomic_DNA"/>
</dbReference>
<dbReference type="Proteomes" id="UP000005446">
    <property type="component" value="Unassembled WGS sequence"/>
</dbReference>
<organism evidence="2 3">
    <name type="scientific">Glarea lozoyensis (strain ATCC 74030 / MF5533)</name>
    <dbReference type="NCBI Taxonomy" id="1104152"/>
    <lineage>
        <taxon>Eukaryota</taxon>
        <taxon>Fungi</taxon>
        <taxon>Dikarya</taxon>
        <taxon>Ascomycota</taxon>
        <taxon>Pezizomycotina</taxon>
        <taxon>Leotiomycetes</taxon>
        <taxon>Helotiales</taxon>
        <taxon>Helotiaceae</taxon>
        <taxon>Glarea</taxon>
    </lineage>
</organism>
<reference evidence="2 3" key="1">
    <citation type="journal article" date="2012" name="Eukaryot. Cell">
        <title>Genome sequence of the fungus Glarea lozoyensis: the first genome sequence of a species from the Helotiaceae family.</title>
        <authorList>
            <person name="Youssar L."/>
            <person name="Gruening B.A."/>
            <person name="Erxleben A."/>
            <person name="Guenther S."/>
            <person name="Huettel W."/>
        </authorList>
    </citation>
    <scope>NUCLEOTIDE SEQUENCE [LARGE SCALE GENOMIC DNA]</scope>
    <source>
        <strain evidence="3">ATCC 74030 / MF5533</strain>
    </source>
</reference>
<feature type="compositionally biased region" description="Basic and acidic residues" evidence="1">
    <location>
        <begin position="10"/>
        <end position="21"/>
    </location>
</feature>
<sequence>MTVVFKTSRKRNDPKESQTILVRDRTKTKITLY</sequence>
<proteinExistence type="predicted"/>
<dbReference type="AlphaFoldDB" id="H0EEQ0"/>
<comment type="caution">
    <text evidence="2">The sequence shown here is derived from an EMBL/GenBank/DDBJ whole genome shotgun (WGS) entry which is preliminary data.</text>
</comment>
<protein>
    <submittedName>
        <fullName evidence="2">Uncharacterized protein</fullName>
    </submittedName>
</protein>
<evidence type="ECO:0000313" key="2">
    <source>
        <dbReference type="EMBL" id="EHL02963.1"/>
    </source>
</evidence>
<evidence type="ECO:0000256" key="1">
    <source>
        <dbReference type="SAM" id="MobiDB-lite"/>
    </source>
</evidence>
<keyword evidence="3" id="KW-1185">Reference proteome</keyword>